<reference evidence="3" key="1">
    <citation type="submission" date="2012-11" db="EMBL/GenBank/DDBJ databases">
        <title>Permanent draft genomes of Rhodopirellula europaea strain SH398 and 6C.</title>
        <authorList>
            <person name="Richter M."/>
            <person name="Richter-Heitmann T."/>
            <person name="Frank C."/>
            <person name="Harder J."/>
            <person name="Glockner F.O."/>
        </authorList>
    </citation>
    <scope>NUCLEOTIDE SEQUENCE</scope>
    <source>
        <strain evidence="3">6C</strain>
    </source>
</reference>
<evidence type="ECO:0000256" key="1">
    <source>
        <dbReference type="SAM" id="MobiDB-lite"/>
    </source>
</evidence>
<feature type="transmembrane region" description="Helical" evidence="2">
    <location>
        <begin position="156"/>
        <end position="182"/>
    </location>
</feature>
<feature type="region of interest" description="Disordered" evidence="1">
    <location>
        <begin position="373"/>
        <end position="403"/>
    </location>
</feature>
<dbReference type="AlphaFoldDB" id="M2AN29"/>
<sequence>MVVITAKTVVLRCLAIQLQRGGNELATTPFRDRFGEAFAADRLSCRGYGLFSVGNQRAKIANPRYSEMSSNTGTDEVATNQCRGSASSKSHHLQARIMTFQTPASAPSMSQQSAAEQSNVSPTEAMADHFASIQTFGSDLPDEAPGRVLNWFRQMVTLLGITAFHGTLSFVASLCLLLTIRFVFFTSRPGIEGILLFVAAVIVGGLIAATQLMIVCRYEEYPFHLLLARRLRRVIAGRRNPVVQPNEEGSRFCEIVPQERWNRLRLETATDLVWVRIDGDGVWMEGDRNRYHFGPSSILGAIPQSFTPAGGWTQLHAALIYVRTPDGPEEIPLVYRDFRFANMNSSDRRLQRDAMVDAICEIARGSEYEPIYVPTATNPSQASDTSASNNPYAPPRMTSHTGA</sequence>
<organism evidence="3 4">
    <name type="scientific">Rhodopirellula europaea 6C</name>
    <dbReference type="NCBI Taxonomy" id="1263867"/>
    <lineage>
        <taxon>Bacteria</taxon>
        <taxon>Pseudomonadati</taxon>
        <taxon>Planctomycetota</taxon>
        <taxon>Planctomycetia</taxon>
        <taxon>Pirellulales</taxon>
        <taxon>Pirellulaceae</taxon>
        <taxon>Rhodopirellula</taxon>
    </lineage>
</organism>
<comment type="caution">
    <text evidence="3">The sequence shown here is derived from an EMBL/GenBank/DDBJ whole genome shotgun (WGS) entry which is preliminary data.</text>
</comment>
<dbReference type="Proteomes" id="UP000011529">
    <property type="component" value="Unassembled WGS sequence"/>
</dbReference>
<evidence type="ECO:0000313" key="3">
    <source>
        <dbReference type="EMBL" id="EMB14127.1"/>
    </source>
</evidence>
<proteinExistence type="predicted"/>
<dbReference type="PATRIC" id="fig|1263867.3.peg.5580"/>
<keyword evidence="4" id="KW-1185">Reference proteome</keyword>
<feature type="compositionally biased region" description="Polar residues" evidence="1">
    <location>
        <begin position="375"/>
        <end position="391"/>
    </location>
</feature>
<gene>
    <name evidence="3" type="ORF">RE6C_05211</name>
</gene>
<accession>M2AN29</accession>
<keyword evidence="2" id="KW-0812">Transmembrane</keyword>
<name>M2AN29_9BACT</name>
<protein>
    <submittedName>
        <fullName evidence="3">Putative membrane protein</fullName>
    </submittedName>
</protein>
<keyword evidence="2" id="KW-1133">Transmembrane helix</keyword>
<dbReference type="EMBL" id="ANMO01000232">
    <property type="protein sequence ID" value="EMB14127.1"/>
    <property type="molecule type" value="Genomic_DNA"/>
</dbReference>
<feature type="transmembrane region" description="Helical" evidence="2">
    <location>
        <begin position="194"/>
        <end position="216"/>
    </location>
</feature>
<keyword evidence="2" id="KW-0472">Membrane</keyword>
<evidence type="ECO:0000256" key="2">
    <source>
        <dbReference type="SAM" id="Phobius"/>
    </source>
</evidence>
<reference evidence="3" key="2">
    <citation type="journal article" date="2013" name="Mar. Genomics">
        <title>Expression of sulfatases in Rhodopirellula baltica and the diversity of sulfatases in the genus Rhodopirellula.</title>
        <authorList>
            <person name="Wegner C.E."/>
            <person name="Richter-Heitmann T."/>
            <person name="Klindworth A."/>
            <person name="Klockow C."/>
            <person name="Richter M."/>
            <person name="Achstetter T."/>
            <person name="Glockner F.O."/>
            <person name="Harder J."/>
        </authorList>
    </citation>
    <scope>NUCLEOTIDE SEQUENCE [LARGE SCALE GENOMIC DNA]</scope>
    <source>
        <strain evidence="3">6C</strain>
    </source>
</reference>
<evidence type="ECO:0000313" key="4">
    <source>
        <dbReference type="Proteomes" id="UP000011529"/>
    </source>
</evidence>